<dbReference type="Proteomes" id="UP001152795">
    <property type="component" value="Unassembled WGS sequence"/>
</dbReference>
<gene>
    <name evidence="1" type="ORF">PACLA_8A009079</name>
</gene>
<name>A0A7D9HT25_PARCT</name>
<protein>
    <submittedName>
        <fullName evidence="1">Uncharacterized protein</fullName>
    </submittedName>
</protein>
<keyword evidence="2" id="KW-1185">Reference proteome</keyword>
<dbReference type="AlphaFoldDB" id="A0A7D9HT25"/>
<proteinExistence type="predicted"/>
<accession>A0A7D9HT25</accession>
<reference evidence="1" key="1">
    <citation type="submission" date="2020-04" db="EMBL/GenBank/DDBJ databases">
        <authorList>
            <person name="Alioto T."/>
            <person name="Alioto T."/>
            <person name="Gomez Garrido J."/>
        </authorList>
    </citation>
    <scope>NUCLEOTIDE SEQUENCE</scope>
    <source>
        <strain evidence="1">A484AB</strain>
    </source>
</reference>
<dbReference type="EMBL" id="CACRXK020001575">
    <property type="protein sequence ID" value="CAB3989960.1"/>
    <property type="molecule type" value="Genomic_DNA"/>
</dbReference>
<organism evidence="1 2">
    <name type="scientific">Paramuricea clavata</name>
    <name type="common">Red gorgonian</name>
    <name type="synonym">Violescent sea-whip</name>
    <dbReference type="NCBI Taxonomy" id="317549"/>
    <lineage>
        <taxon>Eukaryota</taxon>
        <taxon>Metazoa</taxon>
        <taxon>Cnidaria</taxon>
        <taxon>Anthozoa</taxon>
        <taxon>Octocorallia</taxon>
        <taxon>Malacalcyonacea</taxon>
        <taxon>Plexauridae</taxon>
        <taxon>Paramuricea</taxon>
    </lineage>
</organism>
<comment type="caution">
    <text evidence="1">The sequence shown here is derived from an EMBL/GenBank/DDBJ whole genome shotgun (WGS) entry which is preliminary data.</text>
</comment>
<evidence type="ECO:0000313" key="2">
    <source>
        <dbReference type="Proteomes" id="UP001152795"/>
    </source>
</evidence>
<evidence type="ECO:0000313" key="1">
    <source>
        <dbReference type="EMBL" id="CAB3989960.1"/>
    </source>
</evidence>
<sequence length="172" mass="20232">MLFPKRKEENLLRQSLLNRFKARLFKKEGVTKHKEKVHRCTSDLSGVGDRARAWSLPSEAELKKYLGPVDERLVENAEIAKRRRRTDDRRYSIQIDYSSDLRSLDGEARLRTTSLPARRRYFSSQQTPFNFVRCKWCEPIELPGTLEHNDSDDETYIDENGIYTTVLCFTEI</sequence>